<reference evidence="1 2" key="1">
    <citation type="journal article" name="Sci. Rep.">
        <title>Genome-scale phylogenetic analyses confirm Olpidium as the closest living zoosporic fungus to the non-flagellated, terrestrial fungi.</title>
        <authorList>
            <person name="Chang Y."/>
            <person name="Rochon D."/>
            <person name="Sekimoto S."/>
            <person name="Wang Y."/>
            <person name="Chovatia M."/>
            <person name="Sandor L."/>
            <person name="Salamov A."/>
            <person name="Grigoriev I.V."/>
            <person name="Stajich J.E."/>
            <person name="Spatafora J.W."/>
        </authorList>
    </citation>
    <scope>NUCLEOTIDE SEQUENCE [LARGE SCALE GENOMIC DNA]</scope>
    <source>
        <strain evidence="1">S191</strain>
    </source>
</reference>
<organism evidence="1 2">
    <name type="scientific">Olpidium bornovanus</name>
    <dbReference type="NCBI Taxonomy" id="278681"/>
    <lineage>
        <taxon>Eukaryota</taxon>
        <taxon>Fungi</taxon>
        <taxon>Fungi incertae sedis</taxon>
        <taxon>Olpidiomycota</taxon>
        <taxon>Olpidiomycotina</taxon>
        <taxon>Olpidiomycetes</taxon>
        <taxon>Olpidiales</taxon>
        <taxon>Olpidiaceae</taxon>
        <taxon>Olpidium</taxon>
    </lineage>
</organism>
<comment type="caution">
    <text evidence="1">The sequence shown here is derived from an EMBL/GenBank/DDBJ whole genome shotgun (WGS) entry which is preliminary data.</text>
</comment>
<evidence type="ECO:0000313" key="1">
    <source>
        <dbReference type="EMBL" id="KAG5462618.1"/>
    </source>
</evidence>
<gene>
    <name evidence="1" type="ORF">BJ554DRAFT_4405</name>
</gene>
<sequence length="120" mass="13579">MRKVSVASFVHGVDGGSDGGGPPQSQFHLNRLNCWVNHDVKYAHVFVDEGGAYDGCRCPVACPARRPLCRRANRGRDWRTGTSDTVSPHYHLSFNVYARELFHFRCRNQNSPDPAGWRHQ</sequence>
<name>A0A8H8A0X6_9FUNG</name>
<keyword evidence="2" id="KW-1185">Reference proteome</keyword>
<dbReference type="Proteomes" id="UP000673691">
    <property type="component" value="Unassembled WGS sequence"/>
</dbReference>
<accession>A0A8H8A0X6</accession>
<proteinExistence type="predicted"/>
<dbReference type="EMBL" id="JAEFCI010001888">
    <property type="protein sequence ID" value="KAG5462618.1"/>
    <property type="molecule type" value="Genomic_DNA"/>
</dbReference>
<dbReference type="AlphaFoldDB" id="A0A8H8A0X6"/>
<protein>
    <submittedName>
        <fullName evidence="1">Uncharacterized protein</fullName>
    </submittedName>
</protein>
<evidence type="ECO:0000313" key="2">
    <source>
        <dbReference type="Proteomes" id="UP000673691"/>
    </source>
</evidence>